<protein>
    <submittedName>
        <fullName evidence="1">Uncharacterized protein</fullName>
    </submittedName>
</protein>
<reference evidence="1 2" key="1">
    <citation type="submission" date="2024-09" db="EMBL/GenBank/DDBJ databases">
        <title>Genome sequencing and assembly of Phytophthora oleae, isolate VK10A, causative agent of rot of olive drupes.</title>
        <authorList>
            <person name="Conti Taguali S."/>
            <person name="Riolo M."/>
            <person name="La Spada F."/>
            <person name="Cacciola S.O."/>
            <person name="Dionisio G."/>
        </authorList>
    </citation>
    <scope>NUCLEOTIDE SEQUENCE [LARGE SCALE GENOMIC DNA]</scope>
    <source>
        <strain evidence="1 2">VK10A</strain>
    </source>
</reference>
<dbReference type="AlphaFoldDB" id="A0ABD3FV45"/>
<accession>A0ABD3FV45</accession>
<name>A0ABD3FV45_9STRA</name>
<organism evidence="1 2">
    <name type="scientific">Phytophthora oleae</name>
    <dbReference type="NCBI Taxonomy" id="2107226"/>
    <lineage>
        <taxon>Eukaryota</taxon>
        <taxon>Sar</taxon>
        <taxon>Stramenopiles</taxon>
        <taxon>Oomycota</taxon>
        <taxon>Peronosporomycetes</taxon>
        <taxon>Peronosporales</taxon>
        <taxon>Peronosporaceae</taxon>
        <taxon>Phytophthora</taxon>
    </lineage>
</organism>
<dbReference type="Proteomes" id="UP001632037">
    <property type="component" value="Unassembled WGS sequence"/>
</dbReference>
<dbReference type="EMBL" id="JBIMZQ010000006">
    <property type="protein sequence ID" value="KAL3670613.1"/>
    <property type="molecule type" value="Genomic_DNA"/>
</dbReference>
<evidence type="ECO:0000313" key="2">
    <source>
        <dbReference type="Proteomes" id="UP001632037"/>
    </source>
</evidence>
<proteinExistence type="predicted"/>
<gene>
    <name evidence="1" type="ORF">V7S43_003805</name>
</gene>
<sequence length="404" mass="45628">MDSSLAFAPLLVGSDDAATLKAALDFVDHCDALPSDVVDPDQAQDFDVTLSNLSEFLENVDTPVIKSPQTIKQHNLVLSEPSRRRRTTPKQEIAQLRVEERDLAATLENLRLQAYDHMQRGVSRKNSKVLPFWKKIASRQHQTRLDSERENRRLRSLVKMHVGRAKRLTLAWKKQMTAEGYKKENAANSQLSDEFATPDTPAMMEQLKMDADEVYTTLDAFCAGIRPQQRSRVSFLEHSEAYSLPFTRQTVERAMWHRLASRFHGNQQRLTATDDTITCCALRSLRLPPMDLVLRVRYIARKFREADRTVIISQTFVQPLHLMIPAQVGFRETQVSIVTSSQTAAHVDTHASVTGDGPDGGTGDGMRAWIDSADAAAVRGVWINAFQLRKNAIEDQLFEESRGQ</sequence>
<comment type="caution">
    <text evidence="1">The sequence shown here is derived from an EMBL/GenBank/DDBJ whole genome shotgun (WGS) entry which is preliminary data.</text>
</comment>
<keyword evidence="2" id="KW-1185">Reference proteome</keyword>
<evidence type="ECO:0000313" key="1">
    <source>
        <dbReference type="EMBL" id="KAL3670613.1"/>
    </source>
</evidence>